<name>A0A5N6V5Y3_ASPTM</name>
<gene>
    <name evidence="1" type="ORF">BDV40DRAFT_31324</name>
</gene>
<sequence length="99" mass="11678">MKADMYSYQPFNMQNILKSLMAVSWAYNQHICLPDAFQNQARILERVADYIFWYCEACNLETNLICFAQICLLINISIYQSLQLGASPKPFWMLEFTLY</sequence>
<evidence type="ECO:0000313" key="2">
    <source>
        <dbReference type="Proteomes" id="UP000326950"/>
    </source>
</evidence>
<dbReference type="Proteomes" id="UP000326950">
    <property type="component" value="Unassembled WGS sequence"/>
</dbReference>
<accession>A0A5N6V5Y3</accession>
<reference evidence="1 2" key="1">
    <citation type="submission" date="2019-04" db="EMBL/GenBank/DDBJ databases">
        <title>Friends and foes A comparative genomics study of 23 Aspergillus species from section Flavi.</title>
        <authorList>
            <consortium name="DOE Joint Genome Institute"/>
            <person name="Kjaerbolling I."/>
            <person name="Vesth T."/>
            <person name="Frisvad J.C."/>
            <person name="Nybo J.L."/>
            <person name="Theobald S."/>
            <person name="Kildgaard S."/>
            <person name="Isbrandt T."/>
            <person name="Kuo A."/>
            <person name="Sato A."/>
            <person name="Lyhne E.K."/>
            <person name="Kogle M.E."/>
            <person name="Wiebenga A."/>
            <person name="Kun R.S."/>
            <person name="Lubbers R.J."/>
            <person name="Makela M.R."/>
            <person name="Barry K."/>
            <person name="Chovatia M."/>
            <person name="Clum A."/>
            <person name="Daum C."/>
            <person name="Haridas S."/>
            <person name="He G."/>
            <person name="LaButti K."/>
            <person name="Lipzen A."/>
            <person name="Mondo S."/>
            <person name="Riley R."/>
            <person name="Salamov A."/>
            <person name="Simmons B.A."/>
            <person name="Magnuson J.K."/>
            <person name="Henrissat B."/>
            <person name="Mortensen U.H."/>
            <person name="Larsen T.O."/>
            <person name="Devries R.P."/>
            <person name="Grigoriev I.V."/>
            <person name="Machida M."/>
            <person name="Baker S.E."/>
            <person name="Andersen M.R."/>
        </authorList>
    </citation>
    <scope>NUCLEOTIDE SEQUENCE [LARGE SCALE GENOMIC DNA]</scope>
    <source>
        <strain evidence="1 2">CBS 117626</strain>
    </source>
</reference>
<keyword evidence="2" id="KW-1185">Reference proteome</keyword>
<dbReference type="AlphaFoldDB" id="A0A5N6V5Y3"/>
<dbReference type="EMBL" id="ML738596">
    <property type="protein sequence ID" value="KAE8166147.1"/>
    <property type="molecule type" value="Genomic_DNA"/>
</dbReference>
<dbReference type="OrthoDB" id="2103397at2759"/>
<protein>
    <submittedName>
        <fullName evidence="1">Uncharacterized protein</fullName>
    </submittedName>
</protein>
<organism evidence="1 2">
    <name type="scientific">Aspergillus tamarii</name>
    <dbReference type="NCBI Taxonomy" id="41984"/>
    <lineage>
        <taxon>Eukaryota</taxon>
        <taxon>Fungi</taxon>
        <taxon>Dikarya</taxon>
        <taxon>Ascomycota</taxon>
        <taxon>Pezizomycotina</taxon>
        <taxon>Eurotiomycetes</taxon>
        <taxon>Eurotiomycetidae</taxon>
        <taxon>Eurotiales</taxon>
        <taxon>Aspergillaceae</taxon>
        <taxon>Aspergillus</taxon>
        <taxon>Aspergillus subgen. Circumdati</taxon>
    </lineage>
</organism>
<evidence type="ECO:0000313" key="1">
    <source>
        <dbReference type="EMBL" id="KAE8166147.1"/>
    </source>
</evidence>
<proteinExistence type="predicted"/>